<protein>
    <submittedName>
        <fullName evidence="2">Uncharacterized protein</fullName>
    </submittedName>
</protein>
<name>A0AAE1B3Q7_9GAST</name>
<feature type="compositionally biased region" description="Low complexity" evidence="1">
    <location>
        <begin position="234"/>
        <end position="248"/>
    </location>
</feature>
<feature type="compositionally biased region" description="Polar residues" evidence="1">
    <location>
        <begin position="196"/>
        <end position="212"/>
    </location>
</feature>
<dbReference type="EMBL" id="JAWDGP010000724">
    <property type="protein sequence ID" value="KAK3798042.1"/>
    <property type="molecule type" value="Genomic_DNA"/>
</dbReference>
<proteinExistence type="predicted"/>
<evidence type="ECO:0000313" key="2">
    <source>
        <dbReference type="EMBL" id="KAK3798042.1"/>
    </source>
</evidence>
<organism evidence="2 3">
    <name type="scientific">Elysia crispata</name>
    <name type="common">lettuce slug</name>
    <dbReference type="NCBI Taxonomy" id="231223"/>
    <lineage>
        <taxon>Eukaryota</taxon>
        <taxon>Metazoa</taxon>
        <taxon>Spiralia</taxon>
        <taxon>Lophotrochozoa</taxon>
        <taxon>Mollusca</taxon>
        <taxon>Gastropoda</taxon>
        <taxon>Heterobranchia</taxon>
        <taxon>Euthyneura</taxon>
        <taxon>Panpulmonata</taxon>
        <taxon>Sacoglossa</taxon>
        <taxon>Placobranchoidea</taxon>
        <taxon>Plakobranchidae</taxon>
        <taxon>Elysia</taxon>
    </lineage>
</organism>
<evidence type="ECO:0000256" key="1">
    <source>
        <dbReference type="SAM" id="MobiDB-lite"/>
    </source>
</evidence>
<reference evidence="2" key="1">
    <citation type="journal article" date="2023" name="G3 (Bethesda)">
        <title>A reference genome for the long-term kleptoplast-retaining sea slug Elysia crispata morphotype clarki.</title>
        <authorList>
            <person name="Eastman K.E."/>
            <person name="Pendleton A.L."/>
            <person name="Shaikh M.A."/>
            <person name="Suttiyut T."/>
            <person name="Ogas R."/>
            <person name="Tomko P."/>
            <person name="Gavelis G."/>
            <person name="Widhalm J.R."/>
            <person name="Wisecaver J.H."/>
        </authorList>
    </citation>
    <scope>NUCLEOTIDE SEQUENCE</scope>
    <source>
        <strain evidence="2">ECLA1</strain>
    </source>
</reference>
<feature type="region of interest" description="Disordered" evidence="1">
    <location>
        <begin position="188"/>
        <end position="268"/>
    </location>
</feature>
<dbReference type="AlphaFoldDB" id="A0AAE1B3Q7"/>
<accession>A0AAE1B3Q7</accession>
<evidence type="ECO:0000313" key="3">
    <source>
        <dbReference type="Proteomes" id="UP001283361"/>
    </source>
</evidence>
<dbReference type="Proteomes" id="UP001283361">
    <property type="component" value="Unassembled WGS sequence"/>
</dbReference>
<gene>
    <name evidence="2" type="ORF">RRG08_034603</name>
</gene>
<keyword evidence="3" id="KW-1185">Reference proteome</keyword>
<comment type="caution">
    <text evidence="2">The sequence shown here is derived from an EMBL/GenBank/DDBJ whole genome shotgun (WGS) entry which is preliminary data.</text>
</comment>
<sequence>MDILKESENLNTKNDLSLVLSVKQSIDGQREVLDFYSEPDSIHNPPLLKELVQASNNDGEDGSVLGLQPLYTMENEDSKESLKAFNAEEDGQIVASANQISDSSCKVTPSCQSPKIITTSCSTSVQSNRDVDCVALAAAESADIVEDTIRKPLLLQTSKGPRRPGVILLGRGNSFSLGRSEVIFLHNTKPYRRSKGQTTQQRSTGGILNSRVNHGDNALHTLSSGSVMKADAPSTVSSSNHASSTGTSRTEPGGPSPPPLSNQVCVHSGGSSINEAIHTSRPIMFTSGKSTETDFLDHLSGACHPKLATGGQNSTDFVGHSDGDNDELAALWAHAELIMAGKQKAVLDVLAQFGVGESGEDTKDDEEEEEESVWQVVENKAHAAVR</sequence>